<gene>
    <name evidence="1" type="ordered locus">XF_0200</name>
</gene>
<sequence length="31" mass="3552">MLAIQITHLENDTLELLCALSTLHILPKNRH</sequence>
<dbReference type="EMBL" id="AE003849">
    <property type="protein sequence ID" value="AAF83013.1"/>
    <property type="molecule type" value="Genomic_DNA"/>
</dbReference>
<evidence type="ECO:0000313" key="2">
    <source>
        <dbReference type="Proteomes" id="UP000000812"/>
    </source>
</evidence>
<dbReference type="Proteomes" id="UP000000812">
    <property type="component" value="Chromosome"/>
</dbReference>
<accession>Q9PGU8</accession>
<dbReference type="KEGG" id="xfa:XF_0200"/>
<reference evidence="1 2" key="1">
    <citation type="journal article" date="2000" name="Nature">
        <title>The genome sequence of the plant pathogen Xylella fastidiosa.</title>
        <authorList>
            <person name="Simpson A.J."/>
            <person name="Reinach F.C."/>
            <person name="Arruda P."/>
            <person name="Abreu F.A."/>
            <person name="Acencio M."/>
            <person name="Alvarenga R."/>
            <person name="Alves L.M."/>
            <person name="Araya J.E."/>
            <person name="Baia G.S."/>
            <person name="Baptista C.S."/>
            <person name="Barros M.H."/>
            <person name="Bonaccorsi E.D."/>
            <person name="Bordin S."/>
            <person name="Bove J.M."/>
            <person name="Briones M.R."/>
            <person name="Bueno M.R."/>
            <person name="Camargo A.A."/>
            <person name="Camargo L.E."/>
            <person name="Carraro D.M."/>
            <person name="Carrer H."/>
            <person name="Colauto N.B."/>
            <person name="Colombo C."/>
            <person name="Costa F.F."/>
            <person name="Costa M.C."/>
            <person name="Costa-Neto C.M."/>
            <person name="Coutinho L.L."/>
            <person name="Cristofani M."/>
            <person name="Dias-Neto E."/>
            <person name="Docena C."/>
            <person name="El-Dorry H."/>
            <person name="Facincani A.P."/>
            <person name="Ferreira A.J."/>
            <person name="Ferreira V.C."/>
            <person name="Ferro J.A."/>
            <person name="Fraga J.S."/>
            <person name="Franca S.C."/>
            <person name="Franco M.C."/>
            <person name="Frohme M."/>
            <person name="Furlan L.R."/>
            <person name="Garnier M."/>
            <person name="Goldman G.H."/>
            <person name="Goldman M.H."/>
            <person name="Gomes S.L."/>
            <person name="Gruber A."/>
            <person name="Ho P.L."/>
            <person name="Hoheisel J.D."/>
            <person name="Junqueira M.L."/>
            <person name="Kemper E.L."/>
            <person name="Kitajima J.P."/>
            <person name="Krieger J.E."/>
            <person name="Kuramae E.E."/>
            <person name="Laigret F."/>
            <person name="Lambais M.R."/>
            <person name="Leite L.C."/>
            <person name="Lemos E.G."/>
            <person name="Lemos M.V."/>
            <person name="Lopes S.A."/>
            <person name="Lopes C.R."/>
            <person name="Machado J.A."/>
            <person name="Machado M.A."/>
            <person name="Madeira A.M."/>
            <person name="Madeira H.M."/>
            <person name="Marino C.L."/>
            <person name="Marques M.V."/>
            <person name="Martins E.A."/>
            <person name="Martins E.M."/>
            <person name="Matsukuma A.Y."/>
            <person name="Menck C.F."/>
            <person name="Miracca E.C."/>
            <person name="Miyaki C.Y."/>
            <person name="Monteriro-Vitorello C.B."/>
            <person name="Moon D.H."/>
            <person name="Nagai M.A."/>
            <person name="Nascimento A.L."/>
            <person name="Netto L.E."/>
            <person name="Nhani A.Jr."/>
            <person name="Nobrega F.G."/>
            <person name="Nunes L.R."/>
            <person name="Oliveira M.A."/>
            <person name="de Oliveira M.C."/>
            <person name="de Oliveira R.C."/>
            <person name="Palmieri D.A."/>
            <person name="Paris A."/>
            <person name="Peixoto B.R."/>
            <person name="Pereira G.A."/>
            <person name="Pereira H.A.Jr."/>
            <person name="Pesquero J.B."/>
            <person name="Quaggio R.B."/>
            <person name="Roberto P.G."/>
            <person name="Rodrigues V."/>
            <person name="de M Rosa A.J."/>
            <person name="de Rosa V.E.Jr."/>
            <person name="de Sa R.G."/>
            <person name="Santelli R.V."/>
            <person name="Sawasaki H.E."/>
            <person name="da Silva A.C."/>
            <person name="da Silva A.M."/>
            <person name="da Silva F.R."/>
            <person name="da Silva W.A.Jr."/>
            <person name="da Silveira J.F."/>
            <person name="Silvestri M.L."/>
            <person name="Siqueira W.J."/>
            <person name="de Souza A.A."/>
            <person name="de Souza A.P."/>
            <person name="Terenzi M.F."/>
            <person name="Truffi D."/>
            <person name="Tsai S.M."/>
            <person name="Tsuhako M.H."/>
            <person name="Vallada H."/>
            <person name="Van Sluys M.A."/>
            <person name="Verjovski-Almeida S."/>
            <person name="Vettore A.L."/>
            <person name="Zago M.A."/>
            <person name="Zatz M."/>
            <person name="Meidanis J."/>
            <person name="Setubal J.C."/>
        </authorList>
    </citation>
    <scope>NUCLEOTIDE SEQUENCE [LARGE SCALE GENOMIC DNA]</scope>
    <source>
        <strain evidence="1 2">9a5c</strain>
    </source>
</reference>
<dbReference type="PIR" id="E82836">
    <property type="entry name" value="E82836"/>
</dbReference>
<dbReference type="AlphaFoldDB" id="Q9PGU8"/>
<organism evidence="1 2">
    <name type="scientific">Xylella fastidiosa (strain 9a5c)</name>
    <dbReference type="NCBI Taxonomy" id="160492"/>
    <lineage>
        <taxon>Bacteria</taxon>
        <taxon>Pseudomonadati</taxon>
        <taxon>Pseudomonadota</taxon>
        <taxon>Gammaproteobacteria</taxon>
        <taxon>Lysobacterales</taxon>
        <taxon>Lysobacteraceae</taxon>
        <taxon>Xylella</taxon>
    </lineage>
</organism>
<protein>
    <submittedName>
        <fullName evidence="1">Uncharacterized protein</fullName>
    </submittedName>
</protein>
<proteinExistence type="predicted"/>
<dbReference type="HOGENOM" id="CLU_3399190_0_0_6"/>
<name>Q9PGU8_XYLFA</name>
<evidence type="ECO:0000313" key="1">
    <source>
        <dbReference type="EMBL" id="AAF83013.1"/>
    </source>
</evidence>
<dbReference type="STRING" id="160492.XF_0200"/>